<evidence type="ECO:0000313" key="7">
    <source>
        <dbReference type="Proteomes" id="UP000585609"/>
    </source>
</evidence>
<accession>A0A6V8P0Q1</accession>
<sequence length="72" mass="8043">MDEELLIKAKIIAARERKKFSEVVEEALAEYIAKKEVTLRGTAAIVEETKGALKADSEVVLSVMQEEAFFEV</sequence>
<comment type="caution">
    <text evidence="2">The sequence shown here is derived from an EMBL/GenBank/DDBJ whole genome shotgun (WGS) entry which is preliminary data.</text>
</comment>
<dbReference type="EMBL" id="BLSB01000025">
    <property type="protein sequence ID" value="GFP34812.1"/>
    <property type="molecule type" value="Genomic_DNA"/>
</dbReference>
<dbReference type="GO" id="GO:0006355">
    <property type="term" value="P:regulation of DNA-templated transcription"/>
    <property type="evidence" value="ECO:0007669"/>
    <property type="project" value="InterPro"/>
</dbReference>
<dbReference type="EMBL" id="BLRY01000020">
    <property type="protein sequence ID" value="GFP27198.1"/>
    <property type="molecule type" value="Genomic_DNA"/>
</dbReference>
<evidence type="ECO:0000313" key="4">
    <source>
        <dbReference type="EMBL" id="GFP34812.1"/>
    </source>
</evidence>
<name>A0A6V8P0Q1_9ACTN</name>
<dbReference type="Proteomes" id="UP000591948">
    <property type="component" value="Unassembled WGS sequence"/>
</dbReference>
<dbReference type="EMBL" id="BLRX01000224">
    <property type="protein sequence ID" value="GFP25833.1"/>
    <property type="molecule type" value="Genomic_DNA"/>
</dbReference>
<dbReference type="Proteomes" id="UP000576480">
    <property type="component" value="Unassembled WGS sequence"/>
</dbReference>
<evidence type="ECO:0000313" key="2">
    <source>
        <dbReference type="EMBL" id="GFP25833.1"/>
    </source>
</evidence>
<evidence type="ECO:0000313" key="3">
    <source>
        <dbReference type="EMBL" id="GFP27198.1"/>
    </source>
</evidence>
<dbReference type="Proteomes" id="UP000543224">
    <property type="component" value="Unassembled WGS sequence"/>
</dbReference>
<organism evidence="2 5">
    <name type="scientific">Candidatus Hakubella thermalkaliphila</name>
    <dbReference type="NCBI Taxonomy" id="2754717"/>
    <lineage>
        <taxon>Bacteria</taxon>
        <taxon>Bacillati</taxon>
        <taxon>Actinomycetota</taxon>
        <taxon>Actinomycetota incertae sedis</taxon>
        <taxon>Candidatus Hakubellales</taxon>
        <taxon>Candidatus Hakubellaceae</taxon>
        <taxon>Candidatus Hakubella</taxon>
    </lineage>
</organism>
<keyword evidence="8" id="KW-1185">Reference proteome</keyword>
<dbReference type="AlphaFoldDB" id="A0A6V8P0Q1"/>
<evidence type="ECO:0000313" key="5">
    <source>
        <dbReference type="Proteomes" id="UP000543224"/>
    </source>
</evidence>
<gene>
    <name evidence="1" type="ORF">HKBW3S09_01383</name>
    <name evidence="2" type="ORF">HKBW3S25_01314</name>
    <name evidence="3" type="ORF">HKBW3S33_00612</name>
    <name evidence="4" type="ORF">HKBW3S43_00604</name>
</gene>
<evidence type="ECO:0008006" key="9">
    <source>
        <dbReference type="Google" id="ProtNLM"/>
    </source>
</evidence>
<dbReference type="EMBL" id="BLRW01000251">
    <property type="protein sequence ID" value="GFP23917.1"/>
    <property type="molecule type" value="Genomic_DNA"/>
</dbReference>
<dbReference type="Gene3D" id="1.10.1220.10">
    <property type="entry name" value="Met repressor-like"/>
    <property type="match status" value="1"/>
</dbReference>
<reference evidence="5 6" key="1">
    <citation type="journal article" date="2020" name="Front. Microbiol.">
        <title>Single-cell genomics of novel Actinobacteria with the Wood-Ljungdahl pathway discovered in a serpentinizing system.</title>
        <authorList>
            <person name="Merino N."/>
            <person name="Kawai M."/>
            <person name="Boyd E.S."/>
            <person name="Colman D.R."/>
            <person name="McGlynn S.E."/>
            <person name="Nealson K.H."/>
            <person name="Kurokawa K."/>
            <person name="Hongoh Y."/>
        </authorList>
    </citation>
    <scope>NUCLEOTIDE SEQUENCE [LARGE SCALE GENOMIC DNA]</scope>
    <source>
        <strain evidence="1 7">S09_30</strain>
        <strain evidence="2 5">S25</strain>
        <strain evidence="3 8">S33</strain>
        <strain evidence="4 6">S43</strain>
    </source>
</reference>
<dbReference type="Proteomes" id="UP000585609">
    <property type="component" value="Unassembled WGS sequence"/>
</dbReference>
<evidence type="ECO:0000313" key="6">
    <source>
        <dbReference type="Proteomes" id="UP000576480"/>
    </source>
</evidence>
<proteinExistence type="predicted"/>
<evidence type="ECO:0000313" key="8">
    <source>
        <dbReference type="Proteomes" id="UP000591948"/>
    </source>
</evidence>
<protein>
    <recommendedName>
        <fullName evidence="9">Ribbon-helix-helix protein CopG domain-containing protein</fullName>
    </recommendedName>
</protein>
<evidence type="ECO:0000313" key="1">
    <source>
        <dbReference type="EMBL" id="GFP23917.1"/>
    </source>
</evidence>
<dbReference type="InterPro" id="IPR013321">
    <property type="entry name" value="Arc_rbn_hlx_hlx"/>
</dbReference>